<accession>A0ABU9BU90</accession>
<evidence type="ECO:0000256" key="4">
    <source>
        <dbReference type="ARBA" id="ARBA00022982"/>
    </source>
</evidence>
<keyword evidence="2" id="KW-0349">Heme</keyword>
<evidence type="ECO:0000313" key="7">
    <source>
        <dbReference type="EMBL" id="MEK8032402.1"/>
    </source>
</evidence>
<keyword evidence="1" id="KW-0813">Transport</keyword>
<dbReference type="RefSeq" id="WP_341426814.1">
    <property type="nucleotide sequence ID" value="NZ_JBBUTG010000010.1"/>
</dbReference>
<dbReference type="InterPro" id="IPR015984">
    <property type="entry name" value="Cyt_c_prime_subgr"/>
</dbReference>
<organism evidence="7 8">
    <name type="scientific">Ideonella lacteola</name>
    <dbReference type="NCBI Taxonomy" id="2984193"/>
    <lineage>
        <taxon>Bacteria</taxon>
        <taxon>Pseudomonadati</taxon>
        <taxon>Pseudomonadota</taxon>
        <taxon>Betaproteobacteria</taxon>
        <taxon>Burkholderiales</taxon>
        <taxon>Sphaerotilaceae</taxon>
        <taxon>Ideonella</taxon>
    </lineage>
</organism>
<evidence type="ECO:0000256" key="3">
    <source>
        <dbReference type="ARBA" id="ARBA00022723"/>
    </source>
</evidence>
<dbReference type="InterPro" id="IPR002321">
    <property type="entry name" value="Cyt_c_II"/>
</dbReference>
<evidence type="ECO:0000256" key="5">
    <source>
        <dbReference type="ARBA" id="ARBA00023004"/>
    </source>
</evidence>
<gene>
    <name evidence="7" type="ORF">AACH06_16370</name>
</gene>
<feature type="signal peptide" evidence="6">
    <location>
        <begin position="1"/>
        <end position="22"/>
    </location>
</feature>
<protein>
    <submittedName>
        <fullName evidence="7">Cytochrome c</fullName>
    </submittedName>
</protein>
<keyword evidence="8" id="KW-1185">Reference proteome</keyword>
<sequence length="150" mass="15672">MKRLVLAVATLAGLVAAGPAAAQFQKPEDAIKYRKAAFTVMASHFGRVAAMANGKVPFDAAAAQANADIVATLSKLPFTAFIDGTSSGDTKAKPEIWTEQDKFKAAAAKMNDEVAKLNVAAKSGNIDQIKAAVGDVGKSCKACHDSYRKE</sequence>
<reference evidence="7 8" key="1">
    <citation type="submission" date="2024-04" db="EMBL/GenBank/DDBJ databases">
        <title>Novel species of the genus Ideonella isolated from streams.</title>
        <authorList>
            <person name="Lu H."/>
        </authorList>
    </citation>
    <scope>NUCLEOTIDE SEQUENCE [LARGE SCALE GENOMIC DNA]</scope>
    <source>
        <strain evidence="7 8">DXS29W</strain>
    </source>
</reference>
<comment type="caution">
    <text evidence="7">The sequence shown here is derived from an EMBL/GenBank/DDBJ whole genome shotgun (WGS) entry which is preliminary data.</text>
</comment>
<dbReference type="InterPro" id="IPR010980">
    <property type="entry name" value="Cyt_c/b562"/>
</dbReference>
<feature type="chain" id="PRO_5046120394" evidence="6">
    <location>
        <begin position="23"/>
        <end position="150"/>
    </location>
</feature>
<name>A0ABU9BU90_9BURK</name>
<keyword evidence="6" id="KW-0732">Signal</keyword>
<dbReference type="PROSITE" id="PS51009">
    <property type="entry name" value="CYTCII"/>
    <property type="match status" value="1"/>
</dbReference>
<dbReference type="PRINTS" id="PR00608">
    <property type="entry name" value="CYTCHROMECII"/>
</dbReference>
<dbReference type="SUPFAM" id="SSF47175">
    <property type="entry name" value="Cytochromes"/>
    <property type="match status" value="1"/>
</dbReference>
<dbReference type="InterPro" id="IPR012127">
    <property type="entry name" value="Cyt_c_prime"/>
</dbReference>
<dbReference type="EMBL" id="JBBUTG010000010">
    <property type="protein sequence ID" value="MEK8032402.1"/>
    <property type="molecule type" value="Genomic_DNA"/>
</dbReference>
<evidence type="ECO:0000256" key="2">
    <source>
        <dbReference type="ARBA" id="ARBA00022617"/>
    </source>
</evidence>
<evidence type="ECO:0000313" key="8">
    <source>
        <dbReference type="Proteomes" id="UP001371218"/>
    </source>
</evidence>
<evidence type="ECO:0000256" key="1">
    <source>
        <dbReference type="ARBA" id="ARBA00022448"/>
    </source>
</evidence>
<dbReference type="Pfam" id="PF01322">
    <property type="entry name" value="Cytochrom_C_2"/>
    <property type="match status" value="1"/>
</dbReference>
<proteinExistence type="predicted"/>
<keyword evidence="3" id="KW-0479">Metal-binding</keyword>
<dbReference type="PIRSF" id="PIRSF000027">
    <property type="entry name" value="Cytc_c_prime"/>
    <property type="match status" value="1"/>
</dbReference>
<evidence type="ECO:0000256" key="6">
    <source>
        <dbReference type="SAM" id="SignalP"/>
    </source>
</evidence>
<keyword evidence="5" id="KW-0408">Iron</keyword>
<dbReference type="Gene3D" id="1.20.120.10">
    <property type="entry name" value="Cytochrome c/b562"/>
    <property type="match status" value="1"/>
</dbReference>
<dbReference type="Proteomes" id="UP001371218">
    <property type="component" value="Unassembled WGS sequence"/>
</dbReference>
<keyword evidence="4" id="KW-0249">Electron transport</keyword>